<dbReference type="InterPro" id="IPR000425">
    <property type="entry name" value="MIP"/>
</dbReference>
<dbReference type="Gene3D" id="1.20.1080.10">
    <property type="entry name" value="Glycerol uptake facilitator protein"/>
    <property type="match status" value="1"/>
</dbReference>
<reference evidence="8 9" key="1">
    <citation type="journal article" date="2016" name="Biochim. Biophys. Acta">
        <title>Photochemical characterization of actinorhodopsin and its functional existence in the natural host.</title>
        <authorList>
            <person name="Nakamura S."/>
            <person name="Kikukawa T."/>
            <person name="Tamogami J."/>
            <person name="Kamiya M."/>
            <person name="Aizawa T."/>
            <person name="Hahn M.W."/>
            <person name="Ihara K."/>
            <person name="Kamo N."/>
            <person name="Demura M."/>
        </authorList>
    </citation>
    <scope>NUCLEOTIDE SEQUENCE [LARGE SCALE GENOMIC DNA]</scope>
    <source>
        <strain evidence="8 9">MWH-Dar1</strain>
    </source>
</reference>
<keyword evidence="6" id="KW-0813">Transport</keyword>
<protein>
    <recommendedName>
        <fullName evidence="10">Antitoxin</fullName>
    </recommendedName>
</protein>
<comment type="similarity">
    <text evidence="2 6">Belongs to the MIP/aquaporin (TC 1.A.8) family.</text>
</comment>
<dbReference type="GO" id="GO:0005886">
    <property type="term" value="C:plasma membrane"/>
    <property type="evidence" value="ECO:0007669"/>
    <property type="project" value="TreeGrafter"/>
</dbReference>
<dbReference type="SUPFAM" id="SSF81338">
    <property type="entry name" value="Aquaporin-like"/>
    <property type="match status" value="1"/>
</dbReference>
<feature type="transmembrane region" description="Helical" evidence="7">
    <location>
        <begin position="152"/>
        <end position="173"/>
    </location>
</feature>
<evidence type="ECO:0000256" key="1">
    <source>
        <dbReference type="ARBA" id="ARBA00004141"/>
    </source>
</evidence>
<sequence length="227" mass="23623">MLTKTGRALAAEFLGTLTLVATVIGSGIMGQLLSNGNSAIALLLNTAATTMVLYLLIANLGPISGAHFNPVVSLIFVMRRKIEIGTGLLYSVAQILGAILGAALANLMFGLSAISIAQNNRFGANLWLAEIVATAGLILTILLTLKFNQDSIALNVAAWIGGAYLFTSSTSFANPAVTVGRMFSNSFAGIEPASVGPFILAQFFGALVGLLIFKFVLTKNSVKARKG</sequence>
<dbReference type="PANTHER" id="PTHR19139:SF199">
    <property type="entry name" value="MIP17260P"/>
    <property type="match status" value="1"/>
</dbReference>
<evidence type="ECO:0008006" key="10">
    <source>
        <dbReference type="Google" id="ProtNLM"/>
    </source>
</evidence>
<name>A0A1D9E0U1_9MICO</name>
<dbReference type="InterPro" id="IPR034294">
    <property type="entry name" value="Aquaporin_transptr"/>
</dbReference>
<dbReference type="Pfam" id="PF00230">
    <property type="entry name" value="MIP"/>
    <property type="match status" value="1"/>
</dbReference>
<dbReference type="PRINTS" id="PR00783">
    <property type="entry name" value="MINTRINSICP"/>
</dbReference>
<evidence type="ECO:0000256" key="6">
    <source>
        <dbReference type="RuleBase" id="RU000477"/>
    </source>
</evidence>
<dbReference type="KEGG" id="rpla:A4Z71_00735"/>
<keyword evidence="9" id="KW-1185">Reference proteome</keyword>
<organism evidence="8 9">
    <name type="scientific">Candidatus Rhodoluna planktonica</name>
    <dbReference type="NCBI Taxonomy" id="535712"/>
    <lineage>
        <taxon>Bacteria</taxon>
        <taxon>Bacillati</taxon>
        <taxon>Actinomycetota</taxon>
        <taxon>Actinomycetes</taxon>
        <taxon>Micrococcales</taxon>
        <taxon>Microbacteriaceae</taxon>
        <taxon>Luna cluster</taxon>
        <taxon>Luna-1 subcluster</taxon>
        <taxon>Rhodoluna</taxon>
    </lineage>
</organism>
<dbReference type="EMBL" id="CP015208">
    <property type="protein sequence ID" value="AOY56675.1"/>
    <property type="molecule type" value="Genomic_DNA"/>
</dbReference>
<dbReference type="Proteomes" id="UP000243784">
    <property type="component" value="Chromosome"/>
</dbReference>
<keyword evidence="5 7" id="KW-0472">Membrane</keyword>
<gene>
    <name evidence="8" type="ORF">A4Z71_00735</name>
</gene>
<accession>A0A1D9E0U1</accession>
<evidence type="ECO:0000256" key="7">
    <source>
        <dbReference type="SAM" id="Phobius"/>
    </source>
</evidence>
<evidence type="ECO:0000256" key="2">
    <source>
        <dbReference type="ARBA" id="ARBA00006175"/>
    </source>
</evidence>
<evidence type="ECO:0000256" key="4">
    <source>
        <dbReference type="ARBA" id="ARBA00022989"/>
    </source>
</evidence>
<dbReference type="AlphaFoldDB" id="A0A1D9E0U1"/>
<dbReference type="GO" id="GO:0015250">
    <property type="term" value="F:water channel activity"/>
    <property type="evidence" value="ECO:0007669"/>
    <property type="project" value="TreeGrafter"/>
</dbReference>
<dbReference type="OrthoDB" id="9807293at2"/>
<feature type="transmembrane region" description="Helical" evidence="7">
    <location>
        <begin position="126"/>
        <end position="145"/>
    </location>
</feature>
<dbReference type="PANTHER" id="PTHR19139">
    <property type="entry name" value="AQUAPORIN TRANSPORTER"/>
    <property type="match status" value="1"/>
</dbReference>
<dbReference type="STRING" id="535712.A4Z71_00735"/>
<proteinExistence type="inferred from homology"/>
<feature type="transmembrane region" description="Helical" evidence="7">
    <location>
        <begin position="12"/>
        <end position="33"/>
    </location>
</feature>
<keyword evidence="3 6" id="KW-0812">Transmembrane</keyword>
<evidence type="ECO:0000256" key="3">
    <source>
        <dbReference type="ARBA" id="ARBA00022692"/>
    </source>
</evidence>
<comment type="subcellular location">
    <subcellularLocation>
        <location evidence="1">Membrane</location>
        <topology evidence="1">Multi-pass membrane protein</topology>
    </subcellularLocation>
</comment>
<keyword evidence="4 7" id="KW-1133">Transmembrane helix</keyword>
<evidence type="ECO:0000313" key="8">
    <source>
        <dbReference type="EMBL" id="AOY56675.1"/>
    </source>
</evidence>
<feature type="transmembrane region" description="Helical" evidence="7">
    <location>
        <begin position="88"/>
        <end position="114"/>
    </location>
</feature>
<evidence type="ECO:0000256" key="5">
    <source>
        <dbReference type="ARBA" id="ARBA00023136"/>
    </source>
</evidence>
<feature type="transmembrane region" description="Helical" evidence="7">
    <location>
        <begin position="193"/>
        <end position="217"/>
    </location>
</feature>
<dbReference type="InterPro" id="IPR023271">
    <property type="entry name" value="Aquaporin-like"/>
</dbReference>
<evidence type="ECO:0000313" key="9">
    <source>
        <dbReference type="Proteomes" id="UP000243784"/>
    </source>
</evidence>